<evidence type="ECO:0000313" key="1">
    <source>
        <dbReference type="EMBL" id="KAJ8887033.1"/>
    </source>
</evidence>
<name>A0ABQ9HT57_9NEOP</name>
<proteinExistence type="predicted"/>
<comment type="caution">
    <text evidence="1">The sequence shown here is derived from an EMBL/GenBank/DDBJ whole genome shotgun (WGS) entry which is preliminary data.</text>
</comment>
<gene>
    <name evidence="1" type="ORF">PR048_013248</name>
</gene>
<dbReference type="EMBL" id="JARBHB010000004">
    <property type="protein sequence ID" value="KAJ8887033.1"/>
    <property type="molecule type" value="Genomic_DNA"/>
</dbReference>
<reference evidence="1 2" key="1">
    <citation type="submission" date="2023-02" db="EMBL/GenBank/DDBJ databases">
        <title>LHISI_Scaffold_Assembly.</title>
        <authorList>
            <person name="Stuart O.P."/>
            <person name="Cleave R."/>
            <person name="Magrath M.J.L."/>
            <person name="Mikheyev A.S."/>
        </authorList>
    </citation>
    <scope>NUCLEOTIDE SEQUENCE [LARGE SCALE GENOMIC DNA]</scope>
    <source>
        <strain evidence="1">Daus_M_001</strain>
        <tissue evidence="1">Leg muscle</tissue>
    </source>
</reference>
<dbReference type="Proteomes" id="UP001159363">
    <property type="component" value="Chromosome X"/>
</dbReference>
<accession>A0ABQ9HT57</accession>
<organism evidence="1 2">
    <name type="scientific">Dryococelus australis</name>
    <dbReference type="NCBI Taxonomy" id="614101"/>
    <lineage>
        <taxon>Eukaryota</taxon>
        <taxon>Metazoa</taxon>
        <taxon>Ecdysozoa</taxon>
        <taxon>Arthropoda</taxon>
        <taxon>Hexapoda</taxon>
        <taxon>Insecta</taxon>
        <taxon>Pterygota</taxon>
        <taxon>Neoptera</taxon>
        <taxon>Polyneoptera</taxon>
        <taxon>Phasmatodea</taxon>
        <taxon>Verophasmatodea</taxon>
        <taxon>Anareolatae</taxon>
        <taxon>Phasmatidae</taxon>
        <taxon>Eurycanthinae</taxon>
        <taxon>Dryococelus</taxon>
    </lineage>
</organism>
<sequence length="132" mass="14925">MGLNNCSLNEVLKLILEPFPGDNGKLREFIENAKAVFELTVAEKSERLLKFIMANISGEAKSKLLARTTVDTWGGVKDVLEENYAVRRTLDFYACKIFNARQVRDEQVAGWGSKLDSMMLELKEVAVRVLEQ</sequence>
<keyword evidence="2" id="KW-1185">Reference proteome</keyword>
<protein>
    <submittedName>
        <fullName evidence="1">Uncharacterized protein</fullName>
    </submittedName>
</protein>
<evidence type="ECO:0000313" key="2">
    <source>
        <dbReference type="Proteomes" id="UP001159363"/>
    </source>
</evidence>